<dbReference type="PANTHER" id="PTHR30349:SF64">
    <property type="entry name" value="PROPHAGE INTEGRASE INTD-RELATED"/>
    <property type="match status" value="1"/>
</dbReference>
<evidence type="ECO:0000256" key="2">
    <source>
        <dbReference type="ARBA" id="ARBA00008857"/>
    </source>
</evidence>
<comment type="function">
    <text evidence="1">Site-specific tyrosine recombinase, which acts by catalyzing the cutting and rejoining of the recombining DNA molecules.</text>
</comment>
<keyword evidence="3" id="KW-0229">DNA integration</keyword>
<protein>
    <submittedName>
        <fullName evidence="7">Site-specific integrase</fullName>
    </submittedName>
</protein>
<dbReference type="InterPro" id="IPR010998">
    <property type="entry name" value="Integrase_recombinase_N"/>
</dbReference>
<dbReference type="Pfam" id="PF00589">
    <property type="entry name" value="Phage_integrase"/>
    <property type="match status" value="1"/>
</dbReference>
<dbReference type="InterPro" id="IPR050090">
    <property type="entry name" value="Tyrosine_recombinase_XerCD"/>
</dbReference>
<dbReference type="InterPro" id="IPR004107">
    <property type="entry name" value="Integrase_SAM-like_N"/>
</dbReference>
<evidence type="ECO:0000259" key="6">
    <source>
        <dbReference type="PROSITE" id="PS51898"/>
    </source>
</evidence>
<evidence type="ECO:0000256" key="1">
    <source>
        <dbReference type="ARBA" id="ARBA00003283"/>
    </source>
</evidence>
<keyword evidence="5" id="KW-0233">DNA recombination</keyword>
<comment type="caution">
    <text evidence="7">The sequence shown here is derived from an EMBL/GenBank/DDBJ whole genome shotgun (WGS) entry which is preliminary data.</text>
</comment>
<evidence type="ECO:0000313" key="8">
    <source>
        <dbReference type="Proteomes" id="UP000322619"/>
    </source>
</evidence>
<keyword evidence="4" id="KW-0238">DNA-binding</keyword>
<accession>A0A5D0WQ27</accession>
<dbReference type="Gene3D" id="1.10.150.130">
    <property type="match status" value="1"/>
</dbReference>
<comment type="similarity">
    <text evidence="2">Belongs to the 'phage' integrase family.</text>
</comment>
<dbReference type="InterPro" id="IPR002104">
    <property type="entry name" value="Integrase_catalytic"/>
</dbReference>
<name>A0A5D0WQ27_9FIRM</name>
<dbReference type="Proteomes" id="UP000322619">
    <property type="component" value="Unassembled WGS sequence"/>
</dbReference>
<evidence type="ECO:0000256" key="3">
    <source>
        <dbReference type="ARBA" id="ARBA00022908"/>
    </source>
</evidence>
<evidence type="ECO:0000256" key="5">
    <source>
        <dbReference type="ARBA" id="ARBA00023172"/>
    </source>
</evidence>
<feature type="domain" description="Tyr recombinase" evidence="6">
    <location>
        <begin position="168"/>
        <end position="371"/>
    </location>
</feature>
<dbReference type="GO" id="GO:0006310">
    <property type="term" value="P:DNA recombination"/>
    <property type="evidence" value="ECO:0007669"/>
    <property type="project" value="UniProtKB-KW"/>
</dbReference>
<gene>
    <name evidence="7" type="ORF">FXB42_06780</name>
</gene>
<evidence type="ECO:0000256" key="4">
    <source>
        <dbReference type="ARBA" id="ARBA00023125"/>
    </source>
</evidence>
<dbReference type="Pfam" id="PF14659">
    <property type="entry name" value="Phage_int_SAM_3"/>
    <property type="match status" value="1"/>
</dbReference>
<evidence type="ECO:0000313" key="7">
    <source>
        <dbReference type="EMBL" id="TYC86385.1"/>
    </source>
</evidence>
<reference evidence="7 8" key="1">
    <citation type="submission" date="2019-08" db="EMBL/GenBank/DDBJ databases">
        <title>Isolation and enrichment of carboxydotrophic bacteria from anaerobic sludge for the production of bio-based chemicals from syngas.</title>
        <authorList>
            <person name="Antares A.L."/>
            <person name="Moreira J."/>
            <person name="Diender M."/>
            <person name="Parshina S.N."/>
            <person name="Stams A.J.M."/>
            <person name="Alves M."/>
            <person name="Alves J.I."/>
            <person name="Sousa D.Z."/>
        </authorList>
    </citation>
    <scope>NUCLEOTIDE SEQUENCE [LARGE SCALE GENOMIC DNA]</scope>
    <source>
        <strain evidence="7 8">JM</strain>
    </source>
</reference>
<dbReference type="InterPro" id="IPR013762">
    <property type="entry name" value="Integrase-like_cat_sf"/>
</dbReference>
<dbReference type="EMBL" id="VSLA01000011">
    <property type="protein sequence ID" value="TYC86385.1"/>
    <property type="molecule type" value="Genomic_DNA"/>
</dbReference>
<dbReference type="CDD" id="cd01189">
    <property type="entry name" value="INT_ICEBs1_C_like"/>
    <property type="match status" value="1"/>
</dbReference>
<dbReference type="PANTHER" id="PTHR30349">
    <property type="entry name" value="PHAGE INTEGRASE-RELATED"/>
    <property type="match status" value="1"/>
</dbReference>
<dbReference type="Gene3D" id="1.10.443.10">
    <property type="entry name" value="Intergrase catalytic core"/>
    <property type="match status" value="1"/>
</dbReference>
<proteinExistence type="inferred from homology"/>
<dbReference type="GO" id="GO:0003677">
    <property type="term" value="F:DNA binding"/>
    <property type="evidence" value="ECO:0007669"/>
    <property type="project" value="UniProtKB-KW"/>
</dbReference>
<dbReference type="RefSeq" id="WP_148637257.1">
    <property type="nucleotide sequence ID" value="NZ_VSLA01000011.1"/>
</dbReference>
<dbReference type="AlphaFoldDB" id="A0A5D0WQ27"/>
<dbReference type="GO" id="GO:0015074">
    <property type="term" value="P:DNA integration"/>
    <property type="evidence" value="ECO:0007669"/>
    <property type="project" value="UniProtKB-KW"/>
</dbReference>
<organism evidence="7 8">
    <name type="scientific">Acetobacterium wieringae</name>
    <dbReference type="NCBI Taxonomy" id="52694"/>
    <lineage>
        <taxon>Bacteria</taxon>
        <taxon>Bacillati</taxon>
        <taxon>Bacillota</taxon>
        <taxon>Clostridia</taxon>
        <taxon>Eubacteriales</taxon>
        <taxon>Eubacteriaceae</taxon>
        <taxon>Acetobacterium</taxon>
    </lineage>
</organism>
<dbReference type="SUPFAM" id="SSF56349">
    <property type="entry name" value="DNA breaking-rejoining enzymes"/>
    <property type="match status" value="1"/>
</dbReference>
<sequence length="398" mass="46617">MKYDKVTIHNKLYFRYRHWDTVLKKHTKTIYGSTLKELKKKHQDFLQMENAGVSEDSVTYVAYFKNWLYSVHLVDKKPSTKKRYDTLYKKHIEDSYFGKIPLQKIVTADLQNFYNEKFESSGESIVKNIHKLIKPCVRYAFHNGLILRNFAEFVKIPKDLSQVEHTHKKIKPLTLEEHRIFVKAIADHKYTALFNTALDTGIRQGELFALTWQDIDFYEMTIRINKNHSCVQDINTNKPVNFTTNTKTEKSNRILPMAMRTKNILLAHLRYQKEELLKIGIIQTNETLVFGNIVNKPMDSHNVLRELKRVYKKIGIEEKTFHDLRHTYATRLFELGEPAKTVQELLGHSNINVTLGTYTHVLEKQKVKTASLIDAIYDTDISADDPATGYKLVKTNFW</sequence>
<dbReference type="PROSITE" id="PS51898">
    <property type="entry name" value="TYR_RECOMBINASE"/>
    <property type="match status" value="1"/>
</dbReference>
<dbReference type="InterPro" id="IPR011010">
    <property type="entry name" value="DNA_brk_join_enz"/>
</dbReference>